<keyword evidence="16" id="KW-0675">Receptor</keyword>
<keyword evidence="5" id="KW-0597">Phosphoprotein</keyword>
<evidence type="ECO:0000256" key="9">
    <source>
        <dbReference type="ARBA" id="ARBA00022679"/>
    </source>
</evidence>
<evidence type="ECO:0000256" key="6">
    <source>
        <dbReference type="ARBA" id="ARBA00022606"/>
    </source>
</evidence>
<dbReference type="InterPro" id="IPR035965">
    <property type="entry name" value="PAS-like_dom_sf"/>
</dbReference>
<accession>A0ABW4W9U8</accession>
<dbReference type="RefSeq" id="WP_379017710.1">
    <property type="nucleotide sequence ID" value="NZ_JBHUGY010000014.1"/>
</dbReference>
<feature type="region of interest" description="Disordered" evidence="17">
    <location>
        <begin position="283"/>
        <end position="306"/>
    </location>
</feature>
<keyword evidence="8" id="KW-0288">FMN</keyword>
<dbReference type="GO" id="GO:0004673">
    <property type="term" value="F:protein histidine kinase activity"/>
    <property type="evidence" value="ECO:0007669"/>
    <property type="project" value="UniProtKB-EC"/>
</dbReference>
<evidence type="ECO:0000256" key="14">
    <source>
        <dbReference type="ARBA" id="ARBA00022991"/>
    </source>
</evidence>
<evidence type="ECO:0000313" key="21">
    <source>
        <dbReference type="Proteomes" id="UP001597349"/>
    </source>
</evidence>
<dbReference type="InterPro" id="IPR011102">
    <property type="entry name" value="Sig_transdc_His_kinase_HWE"/>
</dbReference>
<proteinExistence type="predicted"/>
<evidence type="ECO:0000256" key="2">
    <source>
        <dbReference type="ARBA" id="ARBA00012438"/>
    </source>
</evidence>
<keyword evidence="15" id="KW-0843">Virulence</keyword>
<evidence type="ECO:0000256" key="13">
    <source>
        <dbReference type="ARBA" id="ARBA00022840"/>
    </source>
</evidence>
<evidence type="ECO:0000259" key="19">
    <source>
        <dbReference type="PROSITE" id="PS50113"/>
    </source>
</evidence>
<dbReference type="EMBL" id="JBHUGY010000014">
    <property type="protein sequence ID" value="MFD2052833.1"/>
    <property type="molecule type" value="Genomic_DNA"/>
</dbReference>
<keyword evidence="10" id="KW-0677">Repeat</keyword>
<keyword evidence="12 20" id="KW-0418">Kinase</keyword>
<evidence type="ECO:0000256" key="10">
    <source>
        <dbReference type="ARBA" id="ARBA00022737"/>
    </source>
</evidence>
<dbReference type="NCBIfam" id="TIGR00229">
    <property type="entry name" value="sensory_box"/>
    <property type="match status" value="1"/>
</dbReference>
<dbReference type="InterPro" id="IPR000700">
    <property type="entry name" value="PAS-assoc_C"/>
</dbReference>
<comment type="catalytic activity">
    <reaction evidence="1">
        <text>ATP + protein L-histidine = ADP + protein N-phospho-L-histidine.</text>
        <dbReference type="EC" id="2.7.13.3"/>
    </reaction>
</comment>
<dbReference type="CDD" id="cd00130">
    <property type="entry name" value="PAS"/>
    <property type="match status" value="1"/>
</dbReference>
<feature type="domain" description="PAC" evidence="19">
    <location>
        <begin position="88"/>
        <end position="140"/>
    </location>
</feature>
<keyword evidence="14" id="KW-0157">Chromophore</keyword>
<keyword evidence="4" id="KW-0600">Photoreceptor protein</keyword>
<organism evidence="20 21">
    <name type="scientific">Mesorhizobium calcicola</name>
    <dbReference type="NCBI Taxonomy" id="1300310"/>
    <lineage>
        <taxon>Bacteria</taxon>
        <taxon>Pseudomonadati</taxon>
        <taxon>Pseudomonadota</taxon>
        <taxon>Alphaproteobacteria</taxon>
        <taxon>Hyphomicrobiales</taxon>
        <taxon>Phyllobacteriaceae</taxon>
        <taxon>Mesorhizobium</taxon>
    </lineage>
</organism>
<dbReference type="Pfam" id="PF07536">
    <property type="entry name" value="HWE_HK"/>
    <property type="match status" value="1"/>
</dbReference>
<evidence type="ECO:0000256" key="17">
    <source>
        <dbReference type="SAM" id="MobiDB-lite"/>
    </source>
</evidence>
<evidence type="ECO:0000256" key="15">
    <source>
        <dbReference type="ARBA" id="ARBA00023026"/>
    </source>
</evidence>
<evidence type="ECO:0000256" key="16">
    <source>
        <dbReference type="ARBA" id="ARBA00023170"/>
    </source>
</evidence>
<dbReference type="Proteomes" id="UP001597349">
    <property type="component" value="Unassembled WGS sequence"/>
</dbReference>
<dbReference type="InterPro" id="IPR013767">
    <property type="entry name" value="PAS_fold"/>
</dbReference>
<keyword evidence="13" id="KW-0067">ATP-binding</keyword>
<evidence type="ECO:0000256" key="4">
    <source>
        <dbReference type="ARBA" id="ARBA00022543"/>
    </source>
</evidence>
<gene>
    <name evidence="20" type="ORF">ACFSQT_06830</name>
</gene>
<evidence type="ECO:0000256" key="3">
    <source>
        <dbReference type="ARBA" id="ARBA00021740"/>
    </source>
</evidence>
<dbReference type="PANTHER" id="PTHR41523:SF8">
    <property type="entry name" value="ETHYLENE RESPONSE SENSOR PROTEIN"/>
    <property type="match status" value="1"/>
</dbReference>
<comment type="caution">
    <text evidence="20">The sequence shown here is derived from an EMBL/GenBank/DDBJ whole genome shotgun (WGS) entry which is preliminary data.</text>
</comment>
<dbReference type="PROSITE" id="PS50113">
    <property type="entry name" value="PAC"/>
    <property type="match status" value="1"/>
</dbReference>
<evidence type="ECO:0000256" key="12">
    <source>
        <dbReference type="ARBA" id="ARBA00022777"/>
    </source>
</evidence>
<dbReference type="EC" id="2.7.13.3" evidence="2"/>
<reference evidence="21" key="1">
    <citation type="journal article" date="2019" name="Int. J. Syst. Evol. Microbiol.">
        <title>The Global Catalogue of Microorganisms (GCM) 10K type strain sequencing project: providing services to taxonomists for standard genome sequencing and annotation.</title>
        <authorList>
            <consortium name="The Broad Institute Genomics Platform"/>
            <consortium name="The Broad Institute Genome Sequencing Center for Infectious Disease"/>
            <person name="Wu L."/>
            <person name="Ma J."/>
        </authorList>
    </citation>
    <scope>NUCLEOTIDE SEQUENCE [LARGE SCALE GENOMIC DNA]</scope>
    <source>
        <strain evidence="21">CGMCC 1.16226</strain>
    </source>
</reference>
<sequence>MTGLAGIDGPIDTPAGARLAAIVDSSFDAIISKDLNSVITSWNGAAERMFGYTAEEAVGQSVLMLIPDHLRDEEADIIGRIRNGQLVASYETIRRRKDGGFIAVSLTVSPIRNATGEIIGASKIARDITAAKESERRIRLLLREVNHRVKNQFAVILSMIRETSKRATDPREFEELIRSRIMALSRSHDLLVNSEWAGASLFDLIQEQLKPFGHEEQVSLSGPLLTLQPNAVQNLGMAFHELGTNSSKYGALASDAGRLEITWQIATGVLGTREIHLVWDETMPVPAGDRPGGRPGERQDESTRKGFGTVVLQRVAPQSLNGSAVLTRSPGQVSWSLTAPLESIIVPQLGAEMPAAEPSFGP</sequence>
<feature type="domain" description="PAS" evidence="18">
    <location>
        <begin position="15"/>
        <end position="64"/>
    </location>
</feature>
<dbReference type="PROSITE" id="PS50112">
    <property type="entry name" value="PAS"/>
    <property type="match status" value="1"/>
</dbReference>
<dbReference type="Pfam" id="PF00989">
    <property type="entry name" value="PAS"/>
    <property type="match status" value="1"/>
</dbReference>
<dbReference type="InterPro" id="IPR001610">
    <property type="entry name" value="PAC"/>
</dbReference>
<dbReference type="SMART" id="SM00086">
    <property type="entry name" value="PAC"/>
    <property type="match status" value="1"/>
</dbReference>
<protein>
    <recommendedName>
        <fullName evidence="3">Blue-light-activated histidine kinase</fullName>
        <ecNumber evidence="2">2.7.13.3</ecNumber>
    </recommendedName>
</protein>
<dbReference type="SUPFAM" id="SSF55785">
    <property type="entry name" value="PYP-like sensor domain (PAS domain)"/>
    <property type="match status" value="1"/>
</dbReference>
<evidence type="ECO:0000256" key="8">
    <source>
        <dbReference type="ARBA" id="ARBA00022643"/>
    </source>
</evidence>
<keyword evidence="21" id="KW-1185">Reference proteome</keyword>
<keyword evidence="7" id="KW-0285">Flavoprotein</keyword>
<keyword evidence="9 20" id="KW-0808">Transferase</keyword>
<dbReference type="SMART" id="SM00091">
    <property type="entry name" value="PAS"/>
    <property type="match status" value="1"/>
</dbReference>
<name>A0ABW4W9U8_9HYPH</name>
<dbReference type="PANTHER" id="PTHR41523">
    <property type="entry name" value="TWO-COMPONENT SYSTEM SENSOR PROTEIN"/>
    <property type="match status" value="1"/>
</dbReference>
<keyword evidence="11" id="KW-0547">Nucleotide-binding</keyword>
<dbReference type="SMART" id="SM00911">
    <property type="entry name" value="HWE_HK"/>
    <property type="match status" value="1"/>
</dbReference>
<dbReference type="Gene3D" id="3.30.450.20">
    <property type="entry name" value="PAS domain"/>
    <property type="match status" value="1"/>
</dbReference>
<evidence type="ECO:0000313" key="20">
    <source>
        <dbReference type="EMBL" id="MFD2052833.1"/>
    </source>
</evidence>
<dbReference type="InterPro" id="IPR000014">
    <property type="entry name" value="PAS"/>
</dbReference>
<evidence type="ECO:0000256" key="5">
    <source>
        <dbReference type="ARBA" id="ARBA00022553"/>
    </source>
</evidence>
<evidence type="ECO:0000256" key="11">
    <source>
        <dbReference type="ARBA" id="ARBA00022741"/>
    </source>
</evidence>
<evidence type="ECO:0000256" key="1">
    <source>
        <dbReference type="ARBA" id="ARBA00000085"/>
    </source>
</evidence>
<keyword evidence="6" id="KW-0716">Sensory transduction</keyword>
<evidence type="ECO:0000259" key="18">
    <source>
        <dbReference type="PROSITE" id="PS50112"/>
    </source>
</evidence>
<evidence type="ECO:0000256" key="7">
    <source>
        <dbReference type="ARBA" id="ARBA00022630"/>
    </source>
</evidence>
<feature type="compositionally biased region" description="Basic and acidic residues" evidence="17">
    <location>
        <begin position="291"/>
        <end position="304"/>
    </location>
</feature>